<dbReference type="Proteomes" id="UP000662466">
    <property type="component" value="Unassembled WGS sequence"/>
</dbReference>
<dbReference type="OrthoDB" id="4509966at2759"/>
<feature type="signal peptide" evidence="3">
    <location>
        <begin position="1"/>
        <end position="21"/>
    </location>
</feature>
<dbReference type="EMBL" id="JACBAD010002094">
    <property type="protein sequence ID" value="KAF7117182.1"/>
    <property type="molecule type" value="Genomic_DNA"/>
</dbReference>
<feature type="compositionally biased region" description="Basic and acidic residues" evidence="1">
    <location>
        <begin position="193"/>
        <end position="202"/>
    </location>
</feature>
<reference evidence="4" key="1">
    <citation type="submission" date="2020-06" db="EMBL/GenBank/DDBJ databases">
        <title>Draft genome sequences of strains closely related to Aspergillus parafelis and Aspergillus hiratsukae.</title>
        <authorList>
            <person name="Dos Santos R.A.C."/>
            <person name="Rivero-Menendez O."/>
            <person name="Steenwyk J.L."/>
            <person name="Mead M.E."/>
            <person name="Goldman G.H."/>
            <person name="Alastruey-Izquierdo A."/>
            <person name="Rokas A."/>
        </authorList>
    </citation>
    <scope>NUCLEOTIDE SEQUENCE</scope>
    <source>
        <strain evidence="4">CNM-CM5793</strain>
        <strain evidence="5">CNM-CM6106</strain>
    </source>
</reference>
<feature type="transmembrane region" description="Helical" evidence="2">
    <location>
        <begin position="355"/>
        <end position="377"/>
    </location>
</feature>
<feature type="region of interest" description="Disordered" evidence="1">
    <location>
        <begin position="112"/>
        <end position="210"/>
    </location>
</feature>
<dbReference type="Proteomes" id="UP000630445">
    <property type="component" value="Unassembled WGS sequence"/>
</dbReference>
<feature type="compositionally biased region" description="Basic and acidic residues" evidence="1">
    <location>
        <begin position="123"/>
        <end position="134"/>
    </location>
</feature>
<evidence type="ECO:0008006" key="7">
    <source>
        <dbReference type="Google" id="ProtNLM"/>
    </source>
</evidence>
<keyword evidence="3" id="KW-0732">Signal</keyword>
<dbReference type="EMBL" id="JACBAF010002309">
    <property type="protein sequence ID" value="KAF7156634.1"/>
    <property type="molecule type" value="Genomic_DNA"/>
</dbReference>
<keyword evidence="6" id="KW-1185">Reference proteome</keyword>
<proteinExistence type="predicted"/>
<keyword evidence="2" id="KW-1133">Transmembrane helix</keyword>
<evidence type="ECO:0000256" key="1">
    <source>
        <dbReference type="SAM" id="MobiDB-lite"/>
    </source>
</evidence>
<gene>
    <name evidence="4" type="ORF">CNMCM5793_005902</name>
    <name evidence="5" type="ORF">CNMCM6106_000924</name>
</gene>
<keyword evidence="2" id="KW-0812">Transmembrane</keyword>
<keyword evidence="2" id="KW-0472">Membrane</keyword>
<feature type="compositionally biased region" description="Low complexity" evidence="1">
    <location>
        <begin position="163"/>
        <end position="183"/>
    </location>
</feature>
<evidence type="ECO:0000256" key="2">
    <source>
        <dbReference type="SAM" id="Phobius"/>
    </source>
</evidence>
<protein>
    <recommendedName>
        <fullName evidence="7">Extracellular membrane protein CFEM domain-containing protein</fullName>
    </recommendedName>
</protein>
<evidence type="ECO:0000313" key="6">
    <source>
        <dbReference type="Proteomes" id="UP000630445"/>
    </source>
</evidence>
<dbReference type="AlphaFoldDB" id="A0A8H6P5B6"/>
<accession>A0A8H6P5B6</accession>
<evidence type="ECO:0000313" key="5">
    <source>
        <dbReference type="EMBL" id="KAF7156634.1"/>
    </source>
</evidence>
<feature type="compositionally biased region" description="Acidic residues" evidence="1">
    <location>
        <begin position="113"/>
        <end position="122"/>
    </location>
</feature>
<feature type="region of interest" description="Disordered" evidence="1">
    <location>
        <begin position="239"/>
        <end position="263"/>
    </location>
</feature>
<evidence type="ECO:0000313" key="4">
    <source>
        <dbReference type="EMBL" id="KAF7117182.1"/>
    </source>
</evidence>
<organism evidence="4 6">
    <name type="scientific">Aspergillus hiratsukae</name>
    <dbReference type="NCBI Taxonomy" id="1194566"/>
    <lineage>
        <taxon>Eukaryota</taxon>
        <taxon>Fungi</taxon>
        <taxon>Dikarya</taxon>
        <taxon>Ascomycota</taxon>
        <taxon>Pezizomycotina</taxon>
        <taxon>Eurotiomycetes</taxon>
        <taxon>Eurotiomycetidae</taxon>
        <taxon>Eurotiales</taxon>
        <taxon>Aspergillaceae</taxon>
        <taxon>Aspergillus</taxon>
        <taxon>Aspergillus subgen. Fumigati</taxon>
    </lineage>
</organism>
<name>A0A8H6P5B6_9EURO</name>
<feature type="chain" id="PRO_5036266587" description="Extracellular membrane protein CFEM domain-containing protein" evidence="3">
    <location>
        <begin position="22"/>
        <end position="378"/>
    </location>
</feature>
<sequence length="378" mass="39035">MVHTTSTTLLALTGLAATATAYKHTSADRMKCAAAITQNADYPTCTSPSKLDCFCAQPFDPSGVSSAARELCEGVGITTEYIPSFICRDYDSDGDDRYEVHRHKTTCHHAVAYDDDDDDSDDDSKSDGNRDIHRISHPMMRVHAPESETAEHNPNGQVQSKRAYAPGLSPSASSASAHRALVADASSSPGSKTESEGDKNENEYGSTRSAGRVITEVRTYTSCDCSSSTVASATASGHVPVASQSPSAHLHQGAIPVSSSSSSSSFAHVHQSAMPLSSSSTLAGAHSHVHGPASMYVSVPVSVPAPTGVDAQGSGYPSSSGRKVMASSSSFGVPSASASARPSPSPSSMTFDGGASVGVFVPSSVVMVGLTAIMAFFM</sequence>
<evidence type="ECO:0000256" key="3">
    <source>
        <dbReference type="SAM" id="SignalP"/>
    </source>
</evidence>
<comment type="caution">
    <text evidence="4">The sequence shown here is derived from an EMBL/GenBank/DDBJ whole genome shotgun (WGS) entry which is preliminary data.</text>
</comment>